<protein>
    <submittedName>
        <fullName evidence="1">Uncharacterized protein</fullName>
    </submittedName>
</protein>
<reference evidence="1 2" key="1">
    <citation type="submission" date="2018-01" db="EMBL/GenBank/DDBJ databases">
        <title>Draft genome sequences of six Vibrio diazotrophicus strains isolated from deep-sea sediments of the Baltic Sea.</title>
        <authorList>
            <person name="Castillo D."/>
            <person name="Vandieken V."/>
            <person name="Chiang O."/>
            <person name="Middelboe M."/>
        </authorList>
    </citation>
    <scope>NUCLEOTIDE SEQUENCE [LARGE SCALE GENOMIC DNA]</scope>
    <source>
        <strain evidence="1 2">60.27F</strain>
    </source>
</reference>
<name>A0A2J8HSM4_VIBDI</name>
<dbReference type="Proteomes" id="UP000236449">
    <property type="component" value="Unassembled WGS sequence"/>
</dbReference>
<dbReference type="RefSeq" id="WP_102967297.1">
    <property type="nucleotide sequence ID" value="NZ_POSK01000023.1"/>
</dbReference>
<sequence>MSNKNIVLMLQDGLSSSTRQDIYPADLASLLGYGATQLKQYVKWAKAGHIEKPNERLERAAALAYRCGELEGFESLFPLIPKLSGDLNDEEWFRRTGMRMDKMIRADASTAGQLDLIESVTEPENDHQIKKFFGFASPMNLDMLRMDTESGHISESYETLLAELHKMFGELGHYDFDQVKAALVAIECPEIVTPVESVSIYDQNVKAIEIMCETFLAESIPDEEVRATMAVKIAQACQDSGISQIKTNIMMRHDLSIFVQLLNDLEHPSSLTNIRLARKAVRESSVLAKYVDDAKEPENDHQNNDILWPDFVDASTRNWLEGFDREQLDFALSQKGELVVQRILAGYVKEQKQRALDNEVAALAR</sequence>
<dbReference type="AlphaFoldDB" id="A0A2J8HSM4"/>
<accession>A0A2J8HSM4</accession>
<comment type="caution">
    <text evidence="1">The sequence shown here is derived from an EMBL/GenBank/DDBJ whole genome shotgun (WGS) entry which is preliminary data.</text>
</comment>
<evidence type="ECO:0000313" key="2">
    <source>
        <dbReference type="Proteomes" id="UP000236449"/>
    </source>
</evidence>
<gene>
    <name evidence="1" type="ORF">C1N32_20730</name>
</gene>
<organism evidence="1 2">
    <name type="scientific">Vibrio diazotrophicus</name>
    <dbReference type="NCBI Taxonomy" id="685"/>
    <lineage>
        <taxon>Bacteria</taxon>
        <taxon>Pseudomonadati</taxon>
        <taxon>Pseudomonadota</taxon>
        <taxon>Gammaproteobacteria</taxon>
        <taxon>Vibrionales</taxon>
        <taxon>Vibrionaceae</taxon>
        <taxon>Vibrio</taxon>
    </lineage>
</organism>
<dbReference type="EMBL" id="POSK01000023">
    <property type="protein sequence ID" value="PNI01191.1"/>
    <property type="molecule type" value="Genomic_DNA"/>
</dbReference>
<evidence type="ECO:0000313" key="1">
    <source>
        <dbReference type="EMBL" id="PNI01191.1"/>
    </source>
</evidence>
<proteinExistence type="predicted"/>